<evidence type="ECO:0000259" key="13">
    <source>
        <dbReference type="Pfam" id="PF02518"/>
    </source>
</evidence>
<evidence type="ECO:0000256" key="8">
    <source>
        <dbReference type="ARBA" id="ARBA00022840"/>
    </source>
</evidence>
<evidence type="ECO:0000256" key="4">
    <source>
        <dbReference type="ARBA" id="ARBA00022679"/>
    </source>
</evidence>
<keyword evidence="8" id="KW-0067">ATP-binding</keyword>
<keyword evidence="6" id="KW-0547">Nucleotide-binding</keyword>
<keyword evidence="2" id="KW-1003">Cell membrane</keyword>
<keyword evidence="5 12" id="KW-0812">Transmembrane</keyword>
<protein>
    <recommendedName>
        <fullName evidence="17">HAMP domain-containing protein</fullName>
    </recommendedName>
</protein>
<dbReference type="RefSeq" id="WP_188538645.1">
    <property type="nucleotide sequence ID" value="NZ_BMFT01000001.1"/>
</dbReference>
<keyword evidence="11 12" id="KW-0472">Membrane</keyword>
<feature type="transmembrane region" description="Helical" evidence="12">
    <location>
        <begin position="12"/>
        <end position="30"/>
    </location>
</feature>
<keyword evidence="9 12" id="KW-1133">Transmembrane helix</keyword>
<dbReference type="InterPro" id="IPR036890">
    <property type="entry name" value="HATPase_C_sf"/>
</dbReference>
<evidence type="ECO:0000256" key="12">
    <source>
        <dbReference type="SAM" id="Phobius"/>
    </source>
</evidence>
<dbReference type="InterPro" id="IPR010559">
    <property type="entry name" value="Sig_transdc_His_kin_internal"/>
</dbReference>
<dbReference type="Pfam" id="PF06580">
    <property type="entry name" value="His_kinase"/>
    <property type="match status" value="1"/>
</dbReference>
<evidence type="ECO:0000256" key="6">
    <source>
        <dbReference type="ARBA" id="ARBA00022741"/>
    </source>
</evidence>
<keyword evidence="3" id="KW-0597">Phosphoprotein</keyword>
<evidence type="ECO:0000259" key="14">
    <source>
        <dbReference type="Pfam" id="PF06580"/>
    </source>
</evidence>
<evidence type="ECO:0008006" key="17">
    <source>
        <dbReference type="Google" id="ProtNLM"/>
    </source>
</evidence>
<keyword evidence="10" id="KW-0902">Two-component regulatory system</keyword>
<dbReference type="Gene3D" id="6.10.340.10">
    <property type="match status" value="1"/>
</dbReference>
<dbReference type="EMBL" id="BMFT01000001">
    <property type="protein sequence ID" value="GGH23242.1"/>
    <property type="molecule type" value="Genomic_DNA"/>
</dbReference>
<dbReference type="Gene3D" id="3.30.565.10">
    <property type="entry name" value="Histidine kinase-like ATPase, C-terminal domain"/>
    <property type="match status" value="1"/>
</dbReference>
<evidence type="ECO:0000256" key="10">
    <source>
        <dbReference type="ARBA" id="ARBA00023012"/>
    </source>
</evidence>
<evidence type="ECO:0000313" key="16">
    <source>
        <dbReference type="Proteomes" id="UP000659344"/>
    </source>
</evidence>
<organism evidence="15 16">
    <name type="scientific">Paenibacillus segetis</name>
    <dbReference type="NCBI Taxonomy" id="1325360"/>
    <lineage>
        <taxon>Bacteria</taxon>
        <taxon>Bacillati</taxon>
        <taxon>Bacillota</taxon>
        <taxon>Bacilli</taxon>
        <taxon>Bacillales</taxon>
        <taxon>Paenibacillaceae</taxon>
        <taxon>Paenibacillus</taxon>
    </lineage>
</organism>
<dbReference type="InterPro" id="IPR003594">
    <property type="entry name" value="HATPase_dom"/>
</dbReference>
<feature type="transmembrane region" description="Helical" evidence="12">
    <location>
        <begin position="287"/>
        <end position="309"/>
    </location>
</feature>
<evidence type="ECO:0000256" key="2">
    <source>
        <dbReference type="ARBA" id="ARBA00022475"/>
    </source>
</evidence>
<reference evidence="16" key="1">
    <citation type="journal article" date="2019" name="Int. J. Syst. Evol. Microbiol.">
        <title>The Global Catalogue of Microorganisms (GCM) 10K type strain sequencing project: providing services to taxonomists for standard genome sequencing and annotation.</title>
        <authorList>
            <consortium name="The Broad Institute Genomics Platform"/>
            <consortium name="The Broad Institute Genome Sequencing Center for Infectious Disease"/>
            <person name="Wu L."/>
            <person name="Ma J."/>
        </authorList>
    </citation>
    <scope>NUCLEOTIDE SEQUENCE [LARGE SCALE GENOMIC DNA]</scope>
    <source>
        <strain evidence="16">CGMCC 1.12769</strain>
    </source>
</reference>
<dbReference type="Proteomes" id="UP000659344">
    <property type="component" value="Unassembled WGS sequence"/>
</dbReference>
<evidence type="ECO:0000256" key="11">
    <source>
        <dbReference type="ARBA" id="ARBA00023136"/>
    </source>
</evidence>
<comment type="subcellular location">
    <subcellularLocation>
        <location evidence="1">Cell membrane</location>
        <topology evidence="1">Multi-pass membrane protein</topology>
    </subcellularLocation>
</comment>
<dbReference type="PANTHER" id="PTHR34220:SF11">
    <property type="entry name" value="SENSOR PROTEIN KINASE HPTS"/>
    <property type="match status" value="1"/>
</dbReference>
<dbReference type="PANTHER" id="PTHR34220">
    <property type="entry name" value="SENSOR HISTIDINE KINASE YPDA"/>
    <property type="match status" value="1"/>
</dbReference>
<evidence type="ECO:0000256" key="5">
    <source>
        <dbReference type="ARBA" id="ARBA00022692"/>
    </source>
</evidence>
<dbReference type="InterPro" id="IPR050640">
    <property type="entry name" value="Bact_2-comp_sensor_kinase"/>
</dbReference>
<dbReference type="SUPFAM" id="SSF55874">
    <property type="entry name" value="ATPase domain of HSP90 chaperone/DNA topoisomerase II/histidine kinase"/>
    <property type="match status" value="1"/>
</dbReference>
<evidence type="ECO:0000256" key="7">
    <source>
        <dbReference type="ARBA" id="ARBA00022777"/>
    </source>
</evidence>
<keyword evidence="7" id="KW-0418">Kinase</keyword>
<sequence length="587" mass="66745">MKRTSIRIKLMLIMICLTLLPVITITWIATSNTKQSVEKELIEGNRARILWADQYLNELTEQMDALFYSLQINQDLMDGIRDKSNQDVGFQYRFHNLIRETLTTAFFSNSRKIDDLTLSIATSGEAYTVNHTGMITTRMGMNEGVWSRMEQGPINMYFAQEDHEIYVLHSINRFEDRKLLGGIATHLNQNVWNEVSTLLLSESDSSVYLLNDEGELLSGTDDWIDNATVITDQFVQLSDQNSELDFRKTNDGFYFMKRVGAGGITIVKFIPISTVTASAKSTVEAGIFTGILFGALSIVLSILVSLQITRPIISLARTMYKTNFSNFEQKSVQSQDEIGLLQVGYNNMMLRIKELIEEEYQHEINVKSAQLMALQAQINPHFLNNTLHMIGGMALMKGAPEIYIITNVIGELLRYSISYNDLDQLVTLEDEIKHTRNYIFIQENRFSGRCSITISSDPELSQVRLPKFTLQPLIENAFEHGLQPQEGTWVLDIRVTRVRNRIALIIQDKGVGMSEERKRQLRQGLKDGEYRDKSMEHIHSLARPHGIGLMNVHSRLKLQFGPKFGLRIFSKDGEGTLIIAILPTTLG</sequence>
<evidence type="ECO:0000256" key="1">
    <source>
        <dbReference type="ARBA" id="ARBA00004651"/>
    </source>
</evidence>
<evidence type="ECO:0000256" key="3">
    <source>
        <dbReference type="ARBA" id="ARBA00022553"/>
    </source>
</evidence>
<keyword evidence="4" id="KW-0808">Transferase</keyword>
<dbReference type="Pfam" id="PF02518">
    <property type="entry name" value="HATPase_c"/>
    <property type="match status" value="1"/>
</dbReference>
<comment type="caution">
    <text evidence="15">The sequence shown here is derived from an EMBL/GenBank/DDBJ whole genome shotgun (WGS) entry which is preliminary data.</text>
</comment>
<feature type="domain" description="Signal transduction histidine kinase internal region" evidence="14">
    <location>
        <begin position="369"/>
        <end position="449"/>
    </location>
</feature>
<evidence type="ECO:0000313" key="15">
    <source>
        <dbReference type="EMBL" id="GGH23242.1"/>
    </source>
</evidence>
<accession>A0ABQ1YEH9</accession>
<proteinExistence type="predicted"/>
<evidence type="ECO:0000256" key="9">
    <source>
        <dbReference type="ARBA" id="ARBA00022989"/>
    </source>
</evidence>
<gene>
    <name evidence="15" type="ORF">GCM10008013_22190</name>
</gene>
<keyword evidence="16" id="KW-1185">Reference proteome</keyword>
<name>A0ABQ1YEH9_9BACL</name>
<feature type="domain" description="Histidine kinase/HSP90-like ATPase" evidence="13">
    <location>
        <begin position="469"/>
        <end position="584"/>
    </location>
</feature>